<dbReference type="AlphaFoldDB" id="A0A1G9QGY7"/>
<dbReference type="STRING" id="144026.SAMN04488568_10516"/>
<sequence length="62" mass="7109">MPIAARIRELDARHTRLDAQIDEVFNHPSADSLEVARMKKEKLRLKEQIEALRTGELKTLVG</sequence>
<dbReference type="OrthoDB" id="7173992at2"/>
<evidence type="ECO:0000313" key="1">
    <source>
        <dbReference type="EMBL" id="SDM10322.1"/>
    </source>
</evidence>
<name>A0A1G9QGY7_9PROT</name>
<dbReference type="InterPro" id="IPR038444">
    <property type="entry name" value="DUF465_sf"/>
</dbReference>
<reference evidence="1 2" key="1">
    <citation type="submission" date="2016-10" db="EMBL/GenBank/DDBJ databases">
        <authorList>
            <person name="de Groot N.N."/>
        </authorList>
    </citation>
    <scope>NUCLEOTIDE SEQUENCE [LARGE SCALE GENOMIC DNA]</scope>
    <source>
        <strain evidence="1 2">DSM 16077</strain>
    </source>
</reference>
<organism evidence="1 2">
    <name type="scientific">Maricaulis salignorans</name>
    <dbReference type="NCBI Taxonomy" id="144026"/>
    <lineage>
        <taxon>Bacteria</taxon>
        <taxon>Pseudomonadati</taxon>
        <taxon>Pseudomonadota</taxon>
        <taxon>Alphaproteobacteria</taxon>
        <taxon>Maricaulales</taxon>
        <taxon>Maricaulaceae</taxon>
        <taxon>Maricaulis</taxon>
    </lineage>
</organism>
<evidence type="ECO:0000313" key="2">
    <source>
        <dbReference type="Proteomes" id="UP000199759"/>
    </source>
</evidence>
<protein>
    <recommendedName>
        <fullName evidence="3">DUF465 domain-containing protein</fullName>
    </recommendedName>
</protein>
<dbReference type="Gene3D" id="6.10.280.50">
    <property type="match status" value="1"/>
</dbReference>
<dbReference type="InterPro" id="IPR007420">
    <property type="entry name" value="DUF465"/>
</dbReference>
<evidence type="ECO:0008006" key="3">
    <source>
        <dbReference type="Google" id="ProtNLM"/>
    </source>
</evidence>
<proteinExistence type="predicted"/>
<dbReference type="RefSeq" id="WP_091768239.1">
    <property type="nucleotide sequence ID" value="NZ_FNHG01000005.1"/>
</dbReference>
<keyword evidence="2" id="KW-1185">Reference proteome</keyword>
<gene>
    <name evidence="1" type="ORF">SAMN04488568_10516</name>
</gene>
<accession>A0A1G9QGY7</accession>
<dbReference type="EMBL" id="FNHG01000005">
    <property type="protein sequence ID" value="SDM10322.1"/>
    <property type="molecule type" value="Genomic_DNA"/>
</dbReference>
<dbReference type="Proteomes" id="UP000199759">
    <property type="component" value="Unassembled WGS sequence"/>
</dbReference>
<dbReference type="Pfam" id="PF04325">
    <property type="entry name" value="DUF465"/>
    <property type="match status" value="1"/>
</dbReference>